<keyword evidence="4" id="KW-0812">Transmembrane</keyword>
<evidence type="ECO:0000313" key="7">
    <source>
        <dbReference type="Proteomes" id="UP001598114"/>
    </source>
</evidence>
<evidence type="ECO:0000313" key="6">
    <source>
        <dbReference type="EMBL" id="MFD3275633.1"/>
    </source>
</evidence>
<dbReference type="InterPro" id="IPR018060">
    <property type="entry name" value="HTH_AraC"/>
</dbReference>
<dbReference type="PANTHER" id="PTHR43280">
    <property type="entry name" value="ARAC-FAMILY TRANSCRIPTIONAL REGULATOR"/>
    <property type="match status" value="1"/>
</dbReference>
<keyword evidence="3" id="KW-0804">Transcription</keyword>
<dbReference type="InterPro" id="IPR009057">
    <property type="entry name" value="Homeodomain-like_sf"/>
</dbReference>
<organism evidence="6 7">
    <name type="scientific">Aquirufa echingensis</name>
    <dbReference type="NCBI Taxonomy" id="3096516"/>
    <lineage>
        <taxon>Bacteria</taxon>
        <taxon>Pseudomonadati</taxon>
        <taxon>Bacteroidota</taxon>
        <taxon>Cytophagia</taxon>
        <taxon>Cytophagales</taxon>
        <taxon>Flectobacillaceae</taxon>
        <taxon>Aquirufa</taxon>
    </lineage>
</organism>
<keyword evidence="4" id="KW-1133">Transmembrane helix</keyword>
<dbReference type="EMBL" id="JBBKYA010000003">
    <property type="protein sequence ID" value="MFD3275633.1"/>
    <property type="molecule type" value="Genomic_DNA"/>
</dbReference>
<dbReference type="SUPFAM" id="SSF46689">
    <property type="entry name" value="Homeodomain-like"/>
    <property type="match status" value="1"/>
</dbReference>
<keyword evidence="7" id="KW-1185">Reference proteome</keyword>
<dbReference type="SMART" id="SM00342">
    <property type="entry name" value="HTH_ARAC"/>
    <property type="match status" value="1"/>
</dbReference>
<evidence type="ECO:0000256" key="2">
    <source>
        <dbReference type="ARBA" id="ARBA00023125"/>
    </source>
</evidence>
<evidence type="ECO:0000256" key="3">
    <source>
        <dbReference type="ARBA" id="ARBA00023163"/>
    </source>
</evidence>
<protein>
    <submittedName>
        <fullName evidence="6">AraC family transcriptional regulator</fullName>
    </submittedName>
</protein>
<keyword evidence="2" id="KW-0238">DNA-binding</keyword>
<dbReference type="RefSeq" id="WP_377975749.1">
    <property type="nucleotide sequence ID" value="NZ_JBBKYA010000003.1"/>
</dbReference>
<dbReference type="InterPro" id="IPR020449">
    <property type="entry name" value="Tscrpt_reg_AraC-type_HTH"/>
</dbReference>
<gene>
    <name evidence="6" type="ORF">SKC38_05280</name>
</gene>
<reference evidence="6 7" key="1">
    <citation type="submission" date="2024-03" db="EMBL/GenBank/DDBJ databases">
        <title>Aquirufa genome sequencing.</title>
        <authorList>
            <person name="Pitt A."/>
            <person name="Hahn M.W."/>
        </authorList>
    </citation>
    <scope>NUCLEOTIDE SEQUENCE [LARGE SCALE GENOMIC DNA]</scope>
    <source>
        <strain evidence="6 7">PLAD-142S6K</strain>
    </source>
</reference>
<comment type="caution">
    <text evidence="6">The sequence shown here is derived from an EMBL/GenBank/DDBJ whole genome shotgun (WGS) entry which is preliminary data.</text>
</comment>
<accession>A0ABW6CZT4</accession>
<dbReference type="PROSITE" id="PS00041">
    <property type="entry name" value="HTH_ARAC_FAMILY_1"/>
    <property type="match status" value="1"/>
</dbReference>
<dbReference type="InterPro" id="IPR018062">
    <property type="entry name" value="HTH_AraC-typ_CS"/>
</dbReference>
<dbReference type="PRINTS" id="PR00032">
    <property type="entry name" value="HTHARAC"/>
</dbReference>
<proteinExistence type="predicted"/>
<name>A0ABW6CZT4_9BACT</name>
<sequence length="350" mass="40397">MPGAIPLFNLSAPILFLYIKKSMVPDEPEHFKRDELIHLLPFLISFINITPHLLLSADVKIEFIRALILNPFKLVQLKTLLFPIQYNLLFRPFIGFIYCFAALKIYLNHKDHFIANEKSNSQSNLNWYLLLIICAGMNFLTSFLIGLFAQHGAYKVQDVNEVKLFMLVPTLFLLFLNSSIFFFPRVVYGGIRRKIIKKEYAPEKLVFNDYAQAPIRNLVAESSDSDSTNVMISRKLAEYFQQKPYLQPGFTLSIITQDTNIPYHQLTAYYNNYLGINFNDWKNNARIEYAMELIKDGKAKNLTLESIAYTCGFLSRSNFVNSFRKKTGLTPSEYLKSVHQDSMVITLGFS</sequence>
<feature type="transmembrane region" description="Helical" evidence="4">
    <location>
        <begin position="88"/>
        <end position="107"/>
    </location>
</feature>
<feature type="transmembrane region" description="Helical" evidence="4">
    <location>
        <begin position="127"/>
        <end position="149"/>
    </location>
</feature>
<dbReference type="Gene3D" id="1.10.10.60">
    <property type="entry name" value="Homeodomain-like"/>
    <property type="match status" value="1"/>
</dbReference>
<dbReference type="Proteomes" id="UP001598114">
    <property type="component" value="Unassembled WGS sequence"/>
</dbReference>
<evidence type="ECO:0000256" key="4">
    <source>
        <dbReference type="SAM" id="Phobius"/>
    </source>
</evidence>
<feature type="transmembrane region" description="Helical" evidence="4">
    <location>
        <begin position="164"/>
        <end position="188"/>
    </location>
</feature>
<feature type="domain" description="HTH araC/xylS-type" evidence="5">
    <location>
        <begin position="234"/>
        <end position="337"/>
    </location>
</feature>
<evidence type="ECO:0000256" key="1">
    <source>
        <dbReference type="ARBA" id="ARBA00023015"/>
    </source>
</evidence>
<keyword evidence="1" id="KW-0805">Transcription regulation</keyword>
<dbReference type="Pfam" id="PF12833">
    <property type="entry name" value="HTH_18"/>
    <property type="match status" value="1"/>
</dbReference>
<dbReference type="PANTHER" id="PTHR43280:SF2">
    <property type="entry name" value="HTH-TYPE TRANSCRIPTIONAL REGULATOR EXSA"/>
    <property type="match status" value="1"/>
</dbReference>
<keyword evidence="4" id="KW-0472">Membrane</keyword>
<dbReference type="PROSITE" id="PS01124">
    <property type="entry name" value="HTH_ARAC_FAMILY_2"/>
    <property type="match status" value="1"/>
</dbReference>
<evidence type="ECO:0000259" key="5">
    <source>
        <dbReference type="PROSITE" id="PS01124"/>
    </source>
</evidence>